<dbReference type="Gene3D" id="3.60.40.10">
    <property type="entry name" value="PPM-type phosphatase domain"/>
    <property type="match status" value="1"/>
</dbReference>
<dbReference type="KEGG" id="ccp:CHC_T00008956001"/>
<dbReference type="GeneID" id="17320643"/>
<dbReference type="STRING" id="2769.R7Q3L6"/>
<dbReference type="AlphaFoldDB" id="R7Q3L6"/>
<keyword evidence="4" id="KW-1185">Reference proteome</keyword>
<organism evidence="3 4">
    <name type="scientific">Chondrus crispus</name>
    <name type="common">Carrageen Irish moss</name>
    <name type="synonym">Polymorpha crispa</name>
    <dbReference type="NCBI Taxonomy" id="2769"/>
    <lineage>
        <taxon>Eukaryota</taxon>
        <taxon>Rhodophyta</taxon>
        <taxon>Florideophyceae</taxon>
        <taxon>Rhodymeniophycidae</taxon>
        <taxon>Gigartinales</taxon>
        <taxon>Gigartinaceae</taxon>
        <taxon>Chondrus</taxon>
    </lineage>
</organism>
<gene>
    <name evidence="3" type="ORF">CHC_T00008956001</name>
</gene>
<dbReference type="PANTHER" id="PTHR47992">
    <property type="entry name" value="PROTEIN PHOSPHATASE"/>
    <property type="match status" value="1"/>
</dbReference>
<name>R7Q3L6_CHOCR</name>
<protein>
    <submittedName>
        <fullName evidence="3">Serine/threonine phosphatase 2C, PP2C</fullName>
    </submittedName>
</protein>
<dbReference type="Gramene" id="CDF33122">
    <property type="protein sequence ID" value="CDF33122"/>
    <property type="gene ID" value="CHC_T00008956001"/>
</dbReference>
<dbReference type="Pfam" id="PF00481">
    <property type="entry name" value="PP2C"/>
    <property type="match status" value="1"/>
</dbReference>
<sequence length="480" mass="52142">MPPNRPVLDRLSHLTARARKKVRTRVPASSPSFPDRTPSTSLAPSDSSPTAVSSVPQTIATATPDGLWESLHVAPAALAAPFSIGAATTAGVELSVDPEAPTAPIRSRKSNQDCFGVTTTFAGLPDAVLAAVYDGHGMQGRECARLARDVIPRVITNALTAHMDRCGGSLRQALSSEDRRRAYMRLFSKAFNEAERELYDDTLEIQHGYSGTTATCLWIDGSDLFVAWAGDSRAIMGRTNEVGDVESVDLTWDQKPVRVDEKKRVRAAGGRVTRWKKNVGPQRVWLPDEWTPGLAMTRSIGDTILTRYGVFPTPEVTVTRLSKEECFVVAASDGVWEFMSSGDVADFVSKKRLDGCCAETVARDLVNEAVRRWTENESVVDDTTAIVIIVEKDTSPSKKASLLLGRAREDTREFENRSLKDVFRTRRVEIPKESQVGQPWGIAENGKLEPFCPENQGAELGDVNAAPLGSKASELGSAGG</sequence>
<accession>R7Q3L6</accession>
<evidence type="ECO:0000256" key="1">
    <source>
        <dbReference type="SAM" id="MobiDB-lite"/>
    </source>
</evidence>
<evidence type="ECO:0000313" key="3">
    <source>
        <dbReference type="EMBL" id="CDF33122.1"/>
    </source>
</evidence>
<dbReference type="Proteomes" id="UP000012073">
    <property type="component" value="Unassembled WGS sequence"/>
</dbReference>
<feature type="compositionally biased region" description="Polar residues" evidence="1">
    <location>
        <begin position="27"/>
        <end position="55"/>
    </location>
</feature>
<evidence type="ECO:0000259" key="2">
    <source>
        <dbReference type="PROSITE" id="PS51746"/>
    </source>
</evidence>
<dbReference type="SUPFAM" id="SSF81606">
    <property type="entry name" value="PP2C-like"/>
    <property type="match status" value="1"/>
</dbReference>
<dbReference type="InterPro" id="IPR036457">
    <property type="entry name" value="PPM-type-like_dom_sf"/>
</dbReference>
<feature type="region of interest" description="Disordered" evidence="1">
    <location>
        <begin position="1"/>
        <end position="55"/>
    </location>
</feature>
<proteinExistence type="predicted"/>
<dbReference type="PROSITE" id="PS51746">
    <property type="entry name" value="PPM_2"/>
    <property type="match status" value="1"/>
</dbReference>
<dbReference type="InterPro" id="IPR001932">
    <property type="entry name" value="PPM-type_phosphatase-like_dom"/>
</dbReference>
<dbReference type="OrthoDB" id="5451at2759"/>
<dbReference type="InterPro" id="IPR015655">
    <property type="entry name" value="PP2C"/>
</dbReference>
<dbReference type="PhylomeDB" id="R7Q3L6"/>
<reference evidence="4" key="1">
    <citation type="journal article" date="2013" name="Proc. Natl. Acad. Sci. U.S.A.">
        <title>Genome structure and metabolic features in the red seaweed Chondrus crispus shed light on evolution of the Archaeplastida.</title>
        <authorList>
            <person name="Collen J."/>
            <person name="Porcel B."/>
            <person name="Carre W."/>
            <person name="Ball S.G."/>
            <person name="Chaparro C."/>
            <person name="Tonon T."/>
            <person name="Barbeyron T."/>
            <person name="Michel G."/>
            <person name="Noel B."/>
            <person name="Valentin K."/>
            <person name="Elias M."/>
            <person name="Artiguenave F."/>
            <person name="Arun A."/>
            <person name="Aury J.M."/>
            <person name="Barbosa-Neto J.F."/>
            <person name="Bothwell J.H."/>
            <person name="Bouget F.Y."/>
            <person name="Brillet L."/>
            <person name="Cabello-Hurtado F."/>
            <person name="Capella-Gutierrez S."/>
            <person name="Charrier B."/>
            <person name="Cladiere L."/>
            <person name="Cock J.M."/>
            <person name="Coelho S.M."/>
            <person name="Colleoni C."/>
            <person name="Czjzek M."/>
            <person name="Da Silva C."/>
            <person name="Delage L."/>
            <person name="Denoeud F."/>
            <person name="Deschamps P."/>
            <person name="Dittami S.M."/>
            <person name="Gabaldon T."/>
            <person name="Gachon C.M."/>
            <person name="Groisillier A."/>
            <person name="Herve C."/>
            <person name="Jabbari K."/>
            <person name="Katinka M."/>
            <person name="Kloareg B."/>
            <person name="Kowalczyk N."/>
            <person name="Labadie K."/>
            <person name="Leblanc C."/>
            <person name="Lopez P.J."/>
            <person name="McLachlan D.H."/>
            <person name="Meslet-Cladiere L."/>
            <person name="Moustafa A."/>
            <person name="Nehr Z."/>
            <person name="Nyvall Collen P."/>
            <person name="Panaud O."/>
            <person name="Partensky F."/>
            <person name="Poulain J."/>
            <person name="Rensing S.A."/>
            <person name="Rousvoal S."/>
            <person name="Samson G."/>
            <person name="Symeonidi A."/>
            <person name="Weissenbach J."/>
            <person name="Zambounis A."/>
            <person name="Wincker P."/>
            <person name="Boyen C."/>
        </authorList>
    </citation>
    <scope>NUCLEOTIDE SEQUENCE [LARGE SCALE GENOMIC DNA]</scope>
    <source>
        <strain evidence="4">cv. Stackhouse</strain>
    </source>
</reference>
<dbReference type="RefSeq" id="XP_005712925.1">
    <property type="nucleotide sequence ID" value="XM_005712868.1"/>
</dbReference>
<evidence type="ECO:0000313" key="4">
    <source>
        <dbReference type="Proteomes" id="UP000012073"/>
    </source>
</evidence>
<dbReference type="SMART" id="SM00332">
    <property type="entry name" value="PP2Cc"/>
    <property type="match status" value="1"/>
</dbReference>
<feature type="region of interest" description="Disordered" evidence="1">
    <location>
        <begin position="440"/>
        <end position="480"/>
    </location>
</feature>
<feature type="domain" description="PPM-type phosphatase" evidence="2">
    <location>
        <begin position="97"/>
        <end position="390"/>
    </location>
</feature>
<dbReference type="GO" id="GO:0004722">
    <property type="term" value="F:protein serine/threonine phosphatase activity"/>
    <property type="evidence" value="ECO:0007669"/>
    <property type="project" value="InterPro"/>
</dbReference>
<dbReference type="OMA" id="IFICETN"/>
<dbReference type="CDD" id="cd00143">
    <property type="entry name" value="PP2Cc"/>
    <property type="match status" value="1"/>
</dbReference>
<dbReference type="EMBL" id="HG001634">
    <property type="protein sequence ID" value="CDF33122.1"/>
    <property type="molecule type" value="Genomic_DNA"/>
</dbReference>